<dbReference type="RefSeq" id="WP_310318269.1">
    <property type="nucleotide sequence ID" value="NZ_JAVDWU010000006.1"/>
</dbReference>
<accession>A0ABU1WPN8</accession>
<evidence type="ECO:0000256" key="2">
    <source>
        <dbReference type="SAM" id="SignalP"/>
    </source>
</evidence>
<keyword evidence="2" id="KW-0732">Signal</keyword>
<dbReference type="Pfam" id="PF01391">
    <property type="entry name" value="Collagen"/>
    <property type="match status" value="1"/>
</dbReference>
<sequence>MKLALLLTAALSTLALTACDREPVVVNTPPATVVVPGPAGPAGETGATGAQGSTGSTGSTGTTGDTGSAGAQGETGEKGRTGGDTSVIVVPAPPATTN</sequence>
<organism evidence="3 4">
    <name type="scientific">Hydrogenophaga palleronii</name>
    <dbReference type="NCBI Taxonomy" id="65655"/>
    <lineage>
        <taxon>Bacteria</taxon>
        <taxon>Pseudomonadati</taxon>
        <taxon>Pseudomonadota</taxon>
        <taxon>Betaproteobacteria</taxon>
        <taxon>Burkholderiales</taxon>
        <taxon>Comamonadaceae</taxon>
        <taxon>Hydrogenophaga</taxon>
    </lineage>
</organism>
<evidence type="ECO:0000256" key="1">
    <source>
        <dbReference type="SAM" id="MobiDB-lite"/>
    </source>
</evidence>
<protein>
    <recommendedName>
        <fullName evidence="5">Collagen-like protein</fullName>
    </recommendedName>
</protein>
<dbReference type="Proteomes" id="UP001265700">
    <property type="component" value="Unassembled WGS sequence"/>
</dbReference>
<reference evidence="3 4" key="1">
    <citation type="submission" date="2023-07" db="EMBL/GenBank/DDBJ databases">
        <title>Sorghum-associated microbial communities from plants grown in Nebraska, USA.</title>
        <authorList>
            <person name="Schachtman D."/>
        </authorList>
    </citation>
    <scope>NUCLEOTIDE SEQUENCE [LARGE SCALE GENOMIC DNA]</scope>
    <source>
        <strain evidence="3 4">4249</strain>
    </source>
</reference>
<keyword evidence="4" id="KW-1185">Reference proteome</keyword>
<dbReference type="EMBL" id="JAVDWU010000006">
    <property type="protein sequence ID" value="MDR7151257.1"/>
    <property type="molecule type" value="Genomic_DNA"/>
</dbReference>
<evidence type="ECO:0008006" key="5">
    <source>
        <dbReference type="Google" id="ProtNLM"/>
    </source>
</evidence>
<dbReference type="PROSITE" id="PS51257">
    <property type="entry name" value="PROKAR_LIPOPROTEIN"/>
    <property type="match status" value="1"/>
</dbReference>
<feature type="region of interest" description="Disordered" evidence="1">
    <location>
        <begin position="28"/>
        <end position="98"/>
    </location>
</feature>
<feature type="chain" id="PRO_5045291612" description="Collagen-like protein" evidence="2">
    <location>
        <begin position="19"/>
        <end position="98"/>
    </location>
</feature>
<evidence type="ECO:0000313" key="4">
    <source>
        <dbReference type="Proteomes" id="UP001265700"/>
    </source>
</evidence>
<gene>
    <name evidence="3" type="ORF">J2W49_003230</name>
</gene>
<name>A0ABU1WPN8_9BURK</name>
<proteinExistence type="predicted"/>
<feature type="compositionally biased region" description="Low complexity" evidence="1">
    <location>
        <begin position="28"/>
        <end position="69"/>
    </location>
</feature>
<dbReference type="InterPro" id="IPR008160">
    <property type="entry name" value="Collagen"/>
</dbReference>
<comment type="caution">
    <text evidence="3">The sequence shown here is derived from an EMBL/GenBank/DDBJ whole genome shotgun (WGS) entry which is preliminary data.</text>
</comment>
<evidence type="ECO:0000313" key="3">
    <source>
        <dbReference type="EMBL" id="MDR7151257.1"/>
    </source>
</evidence>
<feature type="signal peptide" evidence="2">
    <location>
        <begin position="1"/>
        <end position="18"/>
    </location>
</feature>